<dbReference type="InterPro" id="IPR042080">
    <property type="entry name" value="RNA_2'-PTrans_N"/>
</dbReference>
<dbReference type="InterPro" id="IPR000571">
    <property type="entry name" value="Znf_CCCH"/>
</dbReference>
<evidence type="ECO:0000256" key="11">
    <source>
        <dbReference type="SAM" id="MobiDB-lite"/>
    </source>
</evidence>
<comment type="catalytic activity">
    <reaction evidence="8">
        <text>2'-phospho-[ligated tRNA] + NAD(+) = mature tRNA + ADP-alpha-D-ribose 1'',2''-cyclic phosphate + nicotinamide</text>
        <dbReference type="Rhea" id="RHEA:23324"/>
        <dbReference type="Rhea" id="RHEA-COMP:11106"/>
        <dbReference type="Rhea" id="RHEA-COMP:11107"/>
        <dbReference type="ChEBI" id="CHEBI:17154"/>
        <dbReference type="ChEBI" id="CHEBI:57540"/>
        <dbReference type="ChEBI" id="CHEBI:76596"/>
        <dbReference type="ChEBI" id="CHEBI:82883"/>
        <dbReference type="ChEBI" id="CHEBI:85027"/>
        <dbReference type="EC" id="2.7.1.160"/>
    </reaction>
</comment>
<evidence type="ECO:0000256" key="9">
    <source>
        <dbReference type="PROSITE-ProRule" id="PRU00723"/>
    </source>
</evidence>
<evidence type="ECO:0000256" key="8">
    <source>
        <dbReference type="ARBA" id="ARBA00047949"/>
    </source>
</evidence>
<sequence length="4113" mass="453059">MAQALFRPKEPGTTSFPGPVSGPGHGGLASRLVPSPGAVDLFPGTAHALPPLSGQGLGAFRPYHAGAYTDPGPPALDEASKALQTIAKAISSKDEPSGQERGKLSSIGKTEERLVFLARGCDTLTVHIGEATVGKDLYHALRSMASQNRPLLREIGYPVNISNRIAFGISSLNIGGKGSVLDYCLSVADFPQTSEEEFDLFSPPGDNKLEKRGRNPTTLTGWYRNALRQAWALACAFGAEFYASWESAAAQLLKLGEEYTHAWPLQAVLSTWEELWGRFVEELRAIDRSARREMQDESPSFDRLRFFATSPGADGTPWLRLPQTFDLQALGEYFQTDIVPRQRRLLDRACWNMAFKRPSLAGGRAGENADNAAGNLGDGAKAGNQHTPKPNAPKEVGQLLGSPLTPKEVSRSMDHRPKDRTGKYLCWDHFSHRKCAKGKDCPHSHVGGAPKWDTLDWSIQMQLLRRGGHPARAKLKAGQVDAAVETIRKEQAAKLATNVQEGKRAKERETSKRAAGPPEDPPESHTQYRNDTRAGWVSAPGGLNNFAPTDMEAPLASLMGGQAETSWTADHASPAARTAQLVVPHDQPEAGERLRRMQVIDDTLQLPEMPPHLGVYLRNRVLTDAAAQPQAADIQRYLEEAVQEGSAELAAEATEFLQTYPDLRVGSVSHRGELSVLSADSNLGAATGTFTWLDTTYHVYDYGTQAMFFLHVAAGLLTRKSGTPPTYEETCVQALALQREMHHSAEECLQALGPEPDQCTQAEDDLRTFAHDALYYGHDKDYRCLAALPLSAADERTFCLVRMDDWRRVTCEVIQGVSSCATPRSLVWLLVHQGHMRLLVPPMDRALPTGARVVSAAGWELHLEAALTHGARLRARAAKPCPRCYSDPHRRTGRAAGVFGLYPFPSPPPVGTRTGAPAWEDTEPSPSQWSRQDLASWLGADLPDGTPPDLFDLAPPPFSVSTGVTQAGGLALRFPLEDDLALRCGATRSKLRAVITLLRPRHLWLTLPLHPFGGWGRFESSRGKDASPGSGCGRRHLDFLLDLGRLQSLSGGTFSVLHHLTSTAWREPAAVALLASVPRARLLLGPPCSPRRVSRPGPACGEPVTLPFASPLGTPPGRTWGGGGAGASLLSSLSKSDVYGLRGPLQDPPPKQTEEAAGAYLDFFQGKDFTKENFAEAAQQGSRLLEVAGGWKEALRAIRRHWVRTHGDHLAGLHSDFFEGLVHPAILERARHVAVWGVSAEADLEETQRVQSAPHPSLKEHIEEAAKQLWEDAAKGRCLLCYDKGEGLEGVISVPMARVPKMNPDRSISEKGRIIWDATPINKYCHKTRHPPALQPRHQEVARAILWWRLRFPRIRILLSKKDVAEAFKWIPLKLEDAKLFAADVPAEFTQTSEGTTLIYSFLTFGWCGAPGEYMHFAWVIKSAHGSFAPDNHRWEDDVPFHSFVLMDDTVLIEPELGFRPQLSVALSEYVTKATLGEGSINAAKDALEGRLECRKLIWGLVYDTQSYTRSLPAAKLEKAYHLLHLPDFDSGCTHVPLRLVQELRGNQQFWLAVLPGLSPYLGATNDLLGPADERGFAKPRGTVAQQKAIWARFWESIELQRLLVDATSQWEVRFTHPLTSALTVRELLSFPGMSQKVVWASGDATPHKLAAVDWEANVAVVEPAESVWERLRRFCAEHDPELAAAEEETSTVTEARSEPGDGLMISLAELLAVVSLACLRWKSWKGKIVIYAGDNSNVISWLAKRHAGPPAARFLLQLLAALETVGGFRLHAEYIRTYHNQVADALTREEEGPVLSAWNLERKDFSEVLLATLDRGWTRRALLWDGMDHEDQASALQLGLRRHPEGPQGLRFPLRPGIVCCELGPEPRVYHLELLSRGLKMQEPGLLADEEAVCVFYCVGRDEVATASSLAQQAQGLQPKGIWADSISSLGLKSAQARLQENGWQTRVVLVSGRTLQDQCWWKRWILLAVPRGAQMPDLPCLTADDEPDTAPLHTYPTEWLLEDQKVPGDLWVRGRLKLDTSIPYLGQATPKPRGSVYVEGSVRRHVWDPYKPLPQLHHNSGNPQSKDSLLLLGKGPEGPAARYITPGEIFKLLGGRVELLPPNVLAESLPLLSILATPRSLALTAGKWASSLGTTGPRDPAATNQVLTEPSLANSTQSEVQDEPGPAAGAEARSEPGQLPTDRKVGICELPWESAAREALMSWLQERGWGDSKVGGKHKKQRKGGKKMEWQEELSKAMSRCLRHEAECITEDGWVELPDLLEYLRKRLNWQEKYFTEQVIRDAVEENFKQRFVVRESDGRPYVAAWSGHTIDGVYGPGARVAPEDVPPTLVHGTYRRHVKSIQENGLRGDRRMAHLVNPDQASGKWRSDLEVKIPVSTKAAMESGVVFYVTGNSVWLASGTIPPAALGDVSDWDTTEFWYAAEGPKKSLKGASASSQVGPVPQHRGEPSSSNQGKRGRRRDEWVEEEEPRNSAKLNLAAYRSIAWPPSKAQEKDPREELARTASDLAAAVAGLACQEGEEEVNVDPDTLKADVVVISEPDWGASDPEIQEALVPMTKLEESLEVKTEARSEPGETLQEAGPAAFVIKFEELPVAKAEARFEPGEALQEAAPGVKAEEELRPSAPNPAQAVGPGEAPAADPQPTPAAGSVKGEPDARAEAPVSPKSSDACIPSKMSDRPSGPKWETDRCKEEADGGEGAGPSRARDDPAPARDRALIPKGGLKLGSGKLRLLQEIARADEANWQNLQESLAKAEEDVSTKQDLIDDLSRLTAQRKEAAEGIQQSLETEIQRIKDAEDEDKSYLEALDAQGSYMREVERRNPVRPSKAVKVLKSARLDLEIEAGISVWVARRREKGRQRARMHRERTQGGEANPSAEPLESPEAAAAARKEAARKEIQDFRASLLQADGQPRKFRRAPDSQRRKEAKRLRRQTRRNDDASRDTNHAIAHAYPLGGEVVVRQTTLWPAGQGVRPSLPIELFGILVAASLFLAVGACLAIRRWVHARPSMGQANSRGPVSGPGKNNKMPNPLQGPTSGQISSERTHTEILPDASRGLVSSPVTPAPPPAAEPTYGRRIRLEAGTVDPEGIPRWHRSECLRPGPSRWVEPCKDCAGQPGYVQPSGAAHVTLSGERWHQEGCGHIRGRRQIRYERCLCPPGEASTTVARRNPRQGVRQRRVDDANRDTNHAIAHLFCGEFGLLILALLYLFGVLHACLRAGSEEISREQKDERRVGGSTTRRVRFSPYLESLEEDIHPKEAPTIQQGVKNRPCRSPKAVRDLLGHKTPQLGLPLKNRQDYQQEAVNVALDRLALTTRRTYAAQLKWWRLFCARRQVHWLLTGVPADEDLIIDYLLHCAVNEQRAPGTLKLRLAAVRSIHVTLGLPDPLEGRNRVAMALAGLRRRYKTPVRRAAVTPRMLRWLEEHLRGPVSGPEGPILWAALCLGFFFLLRASEFLPLGYIPFSRQLKGRQVLLFSKGEQCDLRNLGEADEIRLQLNGSKTNYNLETHRNHYKTGEAVCPVLAVRQFFQKYPNRYLGGVEADEPLFRTPEGWDIPREAVQMLLRRAAEACGVAGHLGSHSLRFGGASALWAAYKDASVVRRYGRWASDAFHTYLWEDREYSRGMSESMIKTSLTPTRVSRPVERQPLQLYSGKGGVRARRAKTFSVAHPPSPLSPEGKDLFSEARLESIGSVRLPYLTAKELVQLTSASTKVVLPMAAELPSSMEVLIAAPGQSVEVALDLHRPRLKCWLPRELLVSARQQPTGARKRPADVLPFHGTIIGRTRPRLALRSAEGPELLAGQVDAEAFREAMKKVGLPVQGSANDFQVPALDARIQLNQPHGGHLETFVQCKSAEGRQRRGQNAEISTVDSWMEDPNAMDAMRCGMIDAFPGYYTPNETMEITSSGPTHNVTDFMRASVSDCKMLCFEIRRYFALCFDRDFLASPPSRRDLWRMLLPLPGLFSLIADRGNHELMFMDARDLGVPCVPWGAISLCPFLGAKKVISCGLAAPFDSMCSPSGCKRNSSNKHGLVLFQRREVIRFLLSLPLEQREVLELAENYGFTMARPAAPWPSVAARKGATPSCTWEGDTVACARMLAGLGVRVAMLNFAHGYNCGGGL</sequence>
<evidence type="ECO:0000259" key="13">
    <source>
        <dbReference type="PROSITE" id="PS50103"/>
    </source>
</evidence>
<proteinExistence type="inferred from homology"/>
<keyword evidence="4" id="KW-0808">Transferase</keyword>
<feature type="coiled-coil region" evidence="10">
    <location>
        <begin position="2737"/>
        <end position="2799"/>
    </location>
</feature>
<feature type="transmembrane region" description="Helical" evidence="12">
    <location>
        <begin position="2979"/>
        <end position="2998"/>
    </location>
</feature>
<dbReference type="GO" id="GO:0006310">
    <property type="term" value="P:DNA recombination"/>
    <property type="evidence" value="ECO:0007669"/>
    <property type="project" value="UniProtKB-KW"/>
</dbReference>
<feature type="region of interest" description="Disordered" evidence="11">
    <location>
        <begin position="495"/>
        <end position="529"/>
    </location>
</feature>
<keyword evidence="9" id="KW-0863">Zinc-finger</keyword>
<keyword evidence="7" id="KW-0233">DNA recombination</keyword>
<feature type="domain" description="C3H1-type" evidence="13">
    <location>
        <begin position="420"/>
        <end position="448"/>
    </location>
</feature>
<feature type="compositionally biased region" description="Polar residues" evidence="11">
    <location>
        <begin position="2152"/>
        <end position="2161"/>
    </location>
</feature>
<keyword evidence="9" id="KW-0862">Zinc</keyword>
<gene>
    <name evidence="14" type="ORF">C1SCF055_LOCUS22248</name>
</gene>
<evidence type="ECO:0000313" key="15">
    <source>
        <dbReference type="EMBL" id="CAL4783031.1"/>
    </source>
</evidence>
<feature type="compositionally biased region" description="Low complexity" evidence="11">
    <location>
        <begin position="2637"/>
        <end position="2648"/>
    </location>
</feature>
<evidence type="ECO:0000256" key="4">
    <source>
        <dbReference type="ARBA" id="ARBA00022679"/>
    </source>
</evidence>
<keyword evidence="5" id="KW-0520">NAD</keyword>
<keyword evidence="12" id="KW-0472">Membrane</keyword>
<feature type="zinc finger region" description="C3H1-type" evidence="9">
    <location>
        <begin position="420"/>
        <end position="448"/>
    </location>
</feature>
<feature type="compositionally biased region" description="Low complexity" evidence="11">
    <location>
        <begin position="2871"/>
        <end position="2887"/>
    </location>
</feature>
<dbReference type="InterPro" id="IPR042081">
    <property type="entry name" value="RNA_2'-PTrans_C"/>
</dbReference>
<reference evidence="15 16" key="2">
    <citation type="submission" date="2024-05" db="EMBL/GenBank/DDBJ databases">
        <authorList>
            <person name="Chen Y."/>
            <person name="Shah S."/>
            <person name="Dougan E. K."/>
            <person name="Thang M."/>
            <person name="Chan C."/>
        </authorList>
    </citation>
    <scope>NUCLEOTIDE SEQUENCE [LARGE SCALE GENOMIC DNA]</scope>
</reference>
<evidence type="ECO:0000256" key="1">
    <source>
        <dbReference type="ARBA" id="ARBA00003343"/>
    </source>
</evidence>
<evidence type="ECO:0000256" key="12">
    <source>
        <dbReference type="SAM" id="Phobius"/>
    </source>
</evidence>
<dbReference type="SUPFAM" id="SSF56672">
    <property type="entry name" value="DNA/RNA polymerases"/>
    <property type="match status" value="1"/>
</dbReference>
<feature type="compositionally biased region" description="Basic residues" evidence="11">
    <location>
        <begin position="2854"/>
        <end position="2864"/>
    </location>
</feature>
<keyword evidence="16" id="KW-1185">Reference proteome</keyword>
<dbReference type="EC" id="2.7.1.160" evidence="3"/>
<dbReference type="InterPro" id="IPR043502">
    <property type="entry name" value="DNA/RNA_pol_sf"/>
</dbReference>
<dbReference type="PANTHER" id="PTHR12684">
    <property type="entry name" value="PUTATIVE PHOSPHOTRANSFERASE"/>
    <property type="match status" value="1"/>
</dbReference>
<feature type="compositionally biased region" description="Low complexity" evidence="11">
    <location>
        <begin position="366"/>
        <end position="384"/>
    </location>
</feature>
<evidence type="ECO:0000256" key="2">
    <source>
        <dbReference type="ARBA" id="ARBA00009836"/>
    </source>
</evidence>
<keyword evidence="10" id="KW-0175">Coiled coil</keyword>
<dbReference type="InterPro" id="IPR011010">
    <property type="entry name" value="DNA_brk_join_enz"/>
</dbReference>
<feature type="compositionally biased region" description="Basic residues" evidence="11">
    <location>
        <begin position="2217"/>
        <end position="2227"/>
    </location>
</feature>
<feature type="region of interest" description="Disordered" evidence="11">
    <location>
        <begin position="910"/>
        <end position="930"/>
    </location>
</feature>
<dbReference type="Gene3D" id="3.20.170.30">
    <property type="match status" value="1"/>
</dbReference>
<feature type="region of interest" description="Disordered" evidence="11">
    <location>
        <begin position="2431"/>
        <end position="2473"/>
    </location>
</feature>
<dbReference type="GO" id="GO:0003677">
    <property type="term" value="F:DNA binding"/>
    <property type="evidence" value="ECO:0007669"/>
    <property type="project" value="UniProtKB-KW"/>
</dbReference>
<accession>A0A9P1FZT3</accession>
<keyword evidence="12" id="KW-1133">Transmembrane helix</keyword>
<dbReference type="InterPro" id="IPR002745">
    <property type="entry name" value="Ptrans_KptA/Tpt1"/>
</dbReference>
<evidence type="ECO:0000313" key="16">
    <source>
        <dbReference type="Proteomes" id="UP001152797"/>
    </source>
</evidence>
<evidence type="ECO:0000313" key="14">
    <source>
        <dbReference type="EMBL" id="CAI3995719.1"/>
    </source>
</evidence>
<evidence type="ECO:0000256" key="6">
    <source>
        <dbReference type="ARBA" id="ARBA00023125"/>
    </source>
</evidence>
<evidence type="ECO:0000256" key="10">
    <source>
        <dbReference type="SAM" id="Coils"/>
    </source>
</evidence>
<protein>
    <recommendedName>
        <fullName evidence="3">2'-phosphotransferase</fullName>
        <ecNumber evidence="3">2.7.1.160</ecNumber>
    </recommendedName>
</protein>
<feature type="compositionally biased region" description="Basic and acidic residues" evidence="11">
    <location>
        <begin position="501"/>
        <end position="512"/>
    </location>
</feature>
<keyword evidence="6" id="KW-0238">DNA-binding</keyword>
<keyword evidence="12" id="KW-0812">Transmembrane</keyword>
<dbReference type="GO" id="GO:0015074">
    <property type="term" value="P:DNA integration"/>
    <property type="evidence" value="ECO:0007669"/>
    <property type="project" value="InterPro"/>
</dbReference>
<evidence type="ECO:0000256" key="7">
    <source>
        <dbReference type="ARBA" id="ARBA00023172"/>
    </source>
</evidence>
<dbReference type="PROSITE" id="PS50103">
    <property type="entry name" value="ZF_C3H1"/>
    <property type="match status" value="1"/>
</dbReference>
<dbReference type="GO" id="GO:0008270">
    <property type="term" value="F:zinc ion binding"/>
    <property type="evidence" value="ECO:0007669"/>
    <property type="project" value="UniProtKB-KW"/>
</dbReference>
<dbReference type="Gene3D" id="1.10.10.970">
    <property type="entry name" value="RNA 2'-phosphotransferase, Tpt1/KptA family, N-terminal domain"/>
    <property type="match status" value="1"/>
</dbReference>
<reference evidence="14" key="1">
    <citation type="submission" date="2022-10" db="EMBL/GenBank/DDBJ databases">
        <authorList>
            <person name="Chen Y."/>
            <person name="Dougan E. K."/>
            <person name="Chan C."/>
            <person name="Rhodes N."/>
            <person name="Thang M."/>
        </authorList>
    </citation>
    <scope>NUCLEOTIDE SEQUENCE</scope>
</reference>
<comment type="caution">
    <text evidence="14">The sequence shown here is derived from an EMBL/GenBank/DDBJ whole genome shotgun (WGS) entry which is preliminary data.</text>
</comment>
<dbReference type="EMBL" id="CAMXCT030002112">
    <property type="protein sequence ID" value="CAL4783031.1"/>
    <property type="molecule type" value="Genomic_DNA"/>
</dbReference>
<evidence type="ECO:0000256" key="3">
    <source>
        <dbReference type="ARBA" id="ARBA00012007"/>
    </source>
</evidence>
<feature type="compositionally biased region" description="Basic and acidic residues" evidence="11">
    <location>
        <begin position="2704"/>
        <end position="2717"/>
    </location>
</feature>
<dbReference type="EMBL" id="CAMXCT010002112">
    <property type="protein sequence ID" value="CAI3995719.1"/>
    <property type="molecule type" value="Genomic_DNA"/>
</dbReference>
<dbReference type="Gene3D" id="1.10.150.130">
    <property type="match status" value="1"/>
</dbReference>
<dbReference type="Pfam" id="PF01885">
    <property type="entry name" value="PTS_2-RNA"/>
    <property type="match status" value="1"/>
</dbReference>
<organism evidence="14">
    <name type="scientific">Cladocopium goreaui</name>
    <dbReference type="NCBI Taxonomy" id="2562237"/>
    <lineage>
        <taxon>Eukaryota</taxon>
        <taxon>Sar</taxon>
        <taxon>Alveolata</taxon>
        <taxon>Dinophyceae</taxon>
        <taxon>Suessiales</taxon>
        <taxon>Symbiodiniaceae</taxon>
        <taxon>Cladocopium</taxon>
    </lineage>
</organism>
<dbReference type="InterPro" id="IPR013762">
    <property type="entry name" value="Integrase-like_cat_sf"/>
</dbReference>
<dbReference type="Gene3D" id="1.10.443.10">
    <property type="entry name" value="Intergrase catalytic core"/>
    <property type="match status" value="1"/>
</dbReference>
<feature type="compositionally biased region" description="Basic residues" evidence="11">
    <location>
        <begin position="2924"/>
        <end position="2933"/>
    </location>
</feature>
<dbReference type="InterPro" id="IPR010998">
    <property type="entry name" value="Integrase_recombinase_N"/>
</dbReference>
<feature type="compositionally biased region" description="Basic and acidic residues" evidence="11">
    <location>
        <begin position="2934"/>
        <end position="2944"/>
    </location>
</feature>
<dbReference type="SUPFAM" id="SSF47823">
    <property type="entry name" value="lambda integrase-like, N-terminal domain"/>
    <property type="match status" value="1"/>
</dbReference>
<feature type="region of interest" description="Disordered" evidence="11">
    <location>
        <begin position="2604"/>
        <end position="2723"/>
    </location>
</feature>
<dbReference type="SUPFAM" id="SSF56349">
    <property type="entry name" value="DNA breaking-rejoining enzymes"/>
    <property type="match status" value="1"/>
</dbReference>
<feature type="compositionally biased region" description="Basic and acidic residues" evidence="11">
    <location>
        <begin position="2685"/>
        <end position="2694"/>
    </location>
</feature>
<feature type="region of interest" description="Disordered" evidence="11">
    <location>
        <begin position="361"/>
        <end position="420"/>
    </location>
</feature>
<dbReference type="Proteomes" id="UP001152797">
    <property type="component" value="Unassembled WGS sequence"/>
</dbReference>
<feature type="compositionally biased region" description="Basic and acidic residues" evidence="11">
    <location>
        <begin position="408"/>
        <end position="420"/>
    </location>
</feature>
<evidence type="ECO:0000256" key="5">
    <source>
        <dbReference type="ARBA" id="ARBA00023027"/>
    </source>
</evidence>
<feature type="region of interest" description="Disordered" evidence="11">
    <location>
        <begin position="2854"/>
        <end position="2892"/>
    </location>
</feature>
<feature type="region of interest" description="Disordered" evidence="11">
    <location>
        <begin position="3008"/>
        <end position="3071"/>
    </location>
</feature>
<feature type="region of interest" description="Disordered" evidence="11">
    <location>
        <begin position="2908"/>
        <end position="2944"/>
    </location>
</feature>
<dbReference type="SUPFAM" id="SSF56399">
    <property type="entry name" value="ADP-ribosylation"/>
    <property type="match status" value="1"/>
</dbReference>
<feature type="compositionally biased region" description="Polar residues" evidence="11">
    <location>
        <begin position="3031"/>
        <end position="3040"/>
    </location>
</feature>
<dbReference type="GO" id="GO:0000215">
    <property type="term" value="F:tRNA 2'-phosphotransferase activity"/>
    <property type="evidence" value="ECO:0007669"/>
    <property type="project" value="UniProtKB-EC"/>
</dbReference>
<feature type="region of interest" description="Disordered" evidence="11">
    <location>
        <begin position="2213"/>
        <end position="2232"/>
    </location>
</feature>
<name>A0A9P1FZT3_9DINO</name>
<comment type="function">
    <text evidence="1">Catalyzes the last step of tRNA splicing, the transfer of the splice junction 2'-phosphate from ligated tRNA to NAD to produce ADP-ribose 1''-2'' cyclic phosphate.</text>
</comment>
<feature type="region of interest" description="Disordered" evidence="11">
    <location>
        <begin position="2152"/>
        <end position="2185"/>
    </location>
</feature>
<dbReference type="PANTHER" id="PTHR12684:SF2">
    <property type="entry name" value="TRNA 2'-PHOSPHOTRANSFERASE 1"/>
    <property type="match status" value="1"/>
</dbReference>
<dbReference type="GO" id="GO:0006388">
    <property type="term" value="P:tRNA splicing, via endonucleolytic cleavage and ligation"/>
    <property type="evidence" value="ECO:0007669"/>
    <property type="project" value="TreeGrafter"/>
</dbReference>
<feature type="region of interest" description="Disordered" evidence="11">
    <location>
        <begin position="1"/>
        <end position="32"/>
    </location>
</feature>
<feature type="transmembrane region" description="Helical" evidence="12">
    <location>
        <begin position="3188"/>
        <end position="3210"/>
    </location>
</feature>
<keyword evidence="9" id="KW-0479">Metal-binding</keyword>
<comment type="similarity">
    <text evidence="2">Belongs to the KptA/TPT1 family.</text>
</comment>
<dbReference type="EMBL" id="CAMXCT020002112">
    <property type="protein sequence ID" value="CAL1149094.1"/>
    <property type="molecule type" value="Genomic_DNA"/>
</dbReference>